<proteinExistence type="predicted"/>
<keyword evidence="1" id="KW-0677">Repeat</keyword>
<dbReference type="SMART" id="SM00248">
    <property type="entry name" value="ANK"/>
    <property type="match status" value="8"/>
</dbReference>
<name>A0A2H4X2P2_9POXV</name>
<evidence type="ECO:0000313" key="6">
    <source>
        <dbReference type="Proteomes" id="UP000235762"/>
    </source>
</evidence>
<dbReference type="Proteomes" id="UP000235762">
    <property type="component" value="Segment"/>
</dbReference>
<evidence type="ECO:0000256" key="1">
    <source>
        <dbReference type="ARBA" id="ARBA00022737"/>
    </source>
</evidence>
<dbReference type="Pfam" id="PF00023">
    <property type="entry name" value="Ank"/>
    <property type="match status" value="2"/>
</dbReference>
<dbReference type="PROSITE" id="PS50297">
    <property type="entry name" value="ANK_REP_REGION"/>
    <property type="match status" value="3"/>
</dbReference>
<feature type="domain" description="PRANC" evidence="4">
    <location>
        <begin position="372"/>
        <end position="466"/>
    </location>
</feature>
<keyword evidence="2 3" id="KW-0040">ANK repeat</keyword>
<dbReference type="InterPro" id="IPR018272">
    <property type="entry name" value="PRANC_domain"/>
</dbReference>
<dbReference type="PROSITE" id="PS50088">
    <property type="entry name" value="ANK_REPEAT"/>
    <property type="match status" value="3"/>
</dbReference>
<accession>A0A2H4X2P2</accession>
<dbReference type="SUPFAM" id="SSF48403">
    <property type="entry name" value="Ankyrin repeat"/>
    <property type="match status" value="1"/>
</dbReference>
<gene>
    <name evidence="5" type="ORF">fgpv_237</name>
</gene>
<feature type="repeat" description="ANK" evidence="3">
    <location>
        <begin position="231"/>
        <end position="253"/>
    </location>
</feature>
<reference evidence="5 6" key="1">
    <citation type="journal article" date="2017" name="BMC Genomics">
        <title>Comparative analysis of avian poxvirus genomes, including a novel poxvirus from lesser flamingos (Phoenicopterus minor), highlights the lack of conservation of the central region.</title>
        <authorList>
            <person name="Carulei O."/>
            <person name="Douglass N."/>
            <person name="Williamson A.L."/>
        </authorList>
    </citation>
    <scope>NUCLEOTIDE SEQUENCE [LARGE SCALE GENOMIC DNA]</scope>
    <source>
        <strain evidence="5">FGPVKD09</strain>
    </source>
</reference>
<feature type="repeat" description="ANK" evidence="3">
    <location>
        <begin position="134"/>
        <end position="166"/>
    </location>
</feature>
<evidence type="ECO:0000256" key="3">
    <source>
        <dbReference type="PROSITE-ProRule" id="PRU00023"/>
    </source>
</evidence>
<sequence length="475" mass="54188">MIKFKNNLFFILLTMLSLYYAINCKNRKMVERLLREGIHPDSTVKGFYRPLVKSILLRDVDLVSILLQNGANPNNINDETVSPLAIAIKVNSPTIVSLLLHYNADTSIFPLYVNSAIVSILISHGINVNILDREYRSFLHYAAKNDDVDTVISLILHGAKVNVQDSKGLCPLHHAVSKRTTLTAKVLLENGANVNTEDSLGRLPLHLGANTYEMVKLLTDYGSSIDTKDVNGATPLHYAIWKTSLDTIRLLINDFTINALDNNGNSPLHCIILSETEIVIELLLRGADITIKDICGNTPLDILCKLRIRKLDNMKAIIANAFLMKEVLPDLLMSCGFESNKEIITNIKSLKQYEVSCIKEIDIMKERSFKKNGLSILDVCTGKLHYLHRLVHAYDNIEYNDFPIYCKYIKFRIDKAIYKETIIKKTIILLDDILIKHEYASWHDLPYEIKYYIIEHINIYLIKLLLRYTNLKNKE</sequence>
<evidence type="ECO:0000259" key="4">
    <source>
        <dbReference type="Pfam" id="PF09372"/>
    </source>
</evidence>
<dbReference type="InterPro" id="IPR036770">
    <property type="entry name" value="Ankyrin_rpt-contain_sf"/>
</dbReference>
<feature type="repeat" description="ANK" evidence="3">
    <location>
        <begin position="167"/>
        <end position="199"/>
    </location>
</feature>
<dbReference type="Pfam" id="PF12796">
    <property type="entry name" value="Ank_2"/>
    <property type="match status" value="2"/>
</dbReference>
<dbReference type="PANTHER" id="PTHR24178">
    <property type="entry name" value="MOLTING PROTEIN MLT-4"/>
    <property type="match status" value="1"/>
</dbReference>
<dbReference type="Gene3D" id="1.25.40.20">
    <property type="entry name" value="Ankyrin repeat-containing domain"/>
    <property type="match status" value="3"/>
</dbReference>
<evidence type="ECO:0000256" key="2">
    <source>
        <dbReference type="ARBA" id="ARBA00023043"/>
    </source>
</evidence>
<evidence type="ECO:0000313" key="5">
    <source>
        <dbReference type="EMBL" id="AUD40328.1"/>
    </source>
</evidence>
<organism evidence="5 6">
    <name type="scientific">Flamingopox virus FGPVKD09</name>
    <dbReference type="NCBI Taxonomy" id="2059380"/>
    <lineage>
        <taxon>Viruses</taxon>
        <taxon>Varidnaviria</taxon>
        <taxon>Bamfordvirae</taxon>
        <taxon>Nucleocytoviricota</taxon>
        <taxon>Pokkesviricetes</taxon>
        <taxon>Chitovirales</taxon>
        <taxon>Poxviridae</taxon>
        <taxon>Chordopoxvirinae</taxon>
        <taxon>Avipoxvirus</taxon>
    </lineage>
</organism>
<dbReference type="EMBL" id="MF678796">
    <property type="protein sequence ID" value="AUD40328.1"/>
    <property type="molecule type" value="Genomic_DNA"/>
</dbReference>
<dbReference type="Pfam" id="PF09372">
    <property type="entry name" value="PRANC"/>
    <property type="match status" value="1"/>
</dbReference>
<keyword evidence="6" id="KW-1185">Reference proteome</keyword>
<protein>
    <submittedName>
        <fullName evidence="5">Ankyrin repeat family protein</fullName>
    </submittedName>
</protein>
<dbReference type="InterPro" id="IPR002110">
    <property type="entry name" value="Ankyrin_rpt"/>
</dbReference>